<feature type="compositionally biased region" description="Basic and acidic residues" evidence="1">
    <location>
        <begin position="58"/>
        <end position="72"/>
    </location>
</feature>
<proteinExistence type="predicted"/>
<keyword evidence="3" id="KW-1185">Reference proteome</keyword>
<protein>
    <submittedName>
        <fullName evidence="2">Uncharacterized protein</fullName>
    </submittedName>
</protein>
<accession>A0A0D9WVV5</accession>
<dbReference type="AlphaFoldDB" id="A0A0D9WVV5"/>
<dbReference type="EnsemblPlants" id="LPERR07G03630.1">
    <property type="protein sequence ID" value="LPERR07G03630.1"/>
    <property type="gene ID" value="LPERR07G03630"/>
</dbReference>
<reference evidence="2" key="3">
    <citation type="submission" date="2015-04" db="UniProtKB">
        <authorList>
            <consortium name="EnsemblPlants"/>
        </authorList>
    </citation>
    <scope>IDENTIFICATION</scope>
</reference>
<reference evidence="2 3" key="1">
    <citation type="submission" date="2012-08" db="EMBL/GenBank/DDBJ databases">
        <title>Oryza genome evolution.</title>
        <authorList>
            <person name="Wing R.A."/>
        </authorList>
    </citation>
    <scope>NUCLEOTIDE SEQUENCE</scope>
</reference>
<feature type="region of interest" description="Disordered" evidence="1">
    <location>
        <begin position="39"/>
        <end position="96"/>
    </location>
</feature>
<reference evidence="3" key="2">
    <citation type="submission" date="2013-12" db="EMBL/GenBank/DDBJ databases">
        <authorList>
            <person name="Yu Y."/>
            <person name="Lee S."/>
            <person name="de Baynast K."/>
            <person name="Wissotski M."/>
            <person name="Liu L."/>
            <person name="Talag J."/>
            <person name="Goicoechea J."/>
            <person name="Angelova A."/>
            <person name="Jetty R."/>
            <person name="Kudrna D."/>
            <person name="Golser W."/>
            <person name="Rivera L."/>
            <person name="Zhang J."/>
            <person name="Wing R."/>
        </authorList>
    </citation>
    <scope>NUCLEOTIDE SEQUENCE</scope>
</reference>
<sequence>MLLGEVVLTFSDGGDPVAPSVAGIVCGVRLGKIGRPGFEGSGSRRGGCFEKRKKGKEGRRSGETGRVERDVRAAWPTPDKWHAEWERGTPGWLSGP</sequence>
<dbReference type="HOGENOM" id="CLU_2362767_0_0_1"/>
<name>A0A0D9WVV5_9ORYZ</name>
<evidence type="ECO:0000313" key="3">
    <source>
        <dbReference type="Proteomes" id="UP000032180"/>
    </source>
</evidence>
<evidence type="ECO:0000256" key="1">
    <source>
        <dbReference type="SAM" id="MobiDB-lite"/>
    </source>
</evidence>
<dbReference type="Proteomes" id="UP000032180">
    <property type="component" value="Chromosome 7"/>
</dbReference>
<organism evidence="2 3">
    <name type="scientific">Leersia perrieri</name>
    <dbReference type="NCBI Taxonomy" id="77586"/>
    <lineage>
        <taxon>Eukaryota</taxon>
        <taxon>Viridiplantae</taxon>
        <taxon>Streptophyta</taxon>
        <taxon>Embryophyta</taxon>
        <taxon>Tracheophyta</taxon>
        <taxon>Spermatophyta</taxon>
        <taxon>Magnoliopsida</taxon>
        <taxon>Liliopsida</taxon>
        <taxon>Poales</taxon>
        <taxon>Poaceae</taxon>
        <taxon>BOP clade</taxon>
        <taxon>Oryzoideae</taxon>
        <taxon>Oryzeae</taxon>
        <taxon>Oryzinae</taxon>
        <taxon>Leersia</taxon>
    </lineage>
</organism>
<dbReference type="Gramene" id="LPERR07G03630.1">
    <property type="protein sequence ID" value="LPERR07G03630.1"/>
    <property type="gene ID" value="LPERR07G03630"/>
</dbReference>
<evidence type="ECO:0000313" key="2">
    <source>
        <dbReference type="EnsemblPlants" id="LPERR07G03630.1"/>
    </source>
</evidence>